<dbReference type="PROSITE" id="PS51186">
    <property type="entry name" value="GNAT"/>
    <property type="match status" value="1"/>
</dbReference>
<dbReference type="PANTHER" id="PTHR31438:SF1">
    <property type="entry name" value="LYSINE N-ACYLTRANSFERASE C17G9.06C-RELATED"/>
    <property type="match status" value="1"/>
</dbReference>
<keyword evidence="3" id="KW-0012">Acyltransferase</keyword>
<dbReference type="PANTHER" id="PTHR31438">
    <property type="entry name" value="LYSINE N-ACYLTRANSFERASE C17G9.06C-RELATED"/>
    <property type="match status" value="1"/>
</dbReference>
<evidence type="ECO:0000259" key="2">
    <source>
        <dbReference type="PROSITE" id="PS51186"/>
    </source>
</evidence>
<dbReference type="Gene3D" id="3.40.630.30">
    <property type="match status" value="1"/>
</dbReference>
<dbReference type="RefSeq" id="WP_338446953.1">
    <property type="nucleotide sequence ID" value="NZ_CP144918.1"/>
</dbReference>
<organism evidence="3 4">
    <name type="scientific">Pelagerythrobacter marensis</name>
    <dbReference type="NCBI Taxonomy" id="543877"/>
    <lineage>
        <taxon>Bacteria</taxon>
        <taxon>Pseudomonadati</taxon>
        <taxon>Pseudomonadota</taxon>
        <taxon>Alphaproteobacteria</taxon>
        <taxon>Sphingomonadales</taxon>
        <taxon>Erythrobacteraceae</taxon>
        <taxon>Pelagerythrobacter</taxon>
    </lineage>
</organism>
<dbReference type="InterPro" id="IPR016181">
    <property type="entry name" value="Acyl_CoA_acyltransferase"/>
</dbReference>
<proteinExistence type="predicted"/>
<dbReference type="InterPro" id="IPR000182">
    <property type="entry name" value="GNAT_dom"/>
</dbReference>
<reference evidence="3 4" key="1">
    <citation type="submission" date="2024-02" db="EMBL/GenBank/DDBJ databases">
        <title>The whole genome sequence of five bacterial samples isolated from Abu Dhabi Sabkha-shore region.</title>
        <authorList>
            <person name="Sudalaimuthuasari N."/>
            <person name="Sarfraz B."/>
            <person name="Tuyisabe J.D."/>
            <person name="Mugisha Ntwali L.D.M."/>
            <person name="Ali A.I.A.A."/>
            <person name="Almansoori S.Z.A."/>
            <person name="Alajami H.S.A."/>
            <person name="Almeqbaali A.A.S."/>
            <person name="Kundu B."/>
            <person name="Saeed E.E."/>
            <person name="Sukumarinath V."/>
            <person name="Mishra A.K."/>
            <person name="Hazzouri K.M."/>
            <person name="Almaskari R."/>
            <person name="Sharma A.K."/>
            <person name="Amiri K.M.A."/>
        </authorList>
    </citation>
    <scope>NUCLEOTIDE SEQUENCE [LARGE SCALE GENOMIC DNA]</scope>
    <source>
        <strain evidence="4">kcgeb_sd</strain>
    </source>
</reference>
<protein>
    <submittedName>
        <fullName evidence="3">GNAT family N-acetyltransferase</fullName>
        <ecNumber evidence="3">2.3.1.-</ecNumber>
    </submittedName>
</protein>
<keyword evidence="3" id="KW-0808">Transferase</keyword>
<dbReference type="GO" id="GO:0016746">
    <property type="term" value="F:acyltransferase activity"/>
    <property type="evidence" value="ECO:0007669"/>
    <property type="project" value="UniProtKB-KW"/>
</dbReference>
<keyword evidence="1" id="KW-0046">Antibiotic resistance</keyword>
<feature type="domain" description="N-acetyltransferase" evidence="2">
    <location>
        <begin position="5"/>
        <end position="162"/>
    </location>
</feature>
<dbReference type="EMBL" id="CP144918">
    <property type="protein sequence ID" value="WWA48067.1"/>
    <property type="molecule type" value="Genomic_DNA"/>
</dbReference>
<gene>
    <name evidence="3" type="ORF">V5F89_03940</name>
</gene>
<dbReference type="SUPFAM" id="SSF55729">
    <property type="entry name" value="Acyl-CoA N-acyltransferases (Nat)"/>
    <property type="match status" value="1"/>
</dbReference>
<dbReference type="Proteomes" id="UP001335183">
    <property type="component" value="Chromosome"/>
</dbReference>
<dbReference type="Pfam" id="PF13523">
    <property type="entry name" value="Acetyltransf_8"/>
    <property type="match status" value="1"/>
</dbReference>
<evidence type="ECO:0000256" key="1">
    <source>
        <dbReference type="ARBA" id="ARBA00023251"/>
    </source>
</evidence>
<accession>A0ABZ2D4Z4</accession>
<keyword evidence="4" id="KW-1185">Reference proteome</keyword>
<evidence type="ECO:0000313" key="3">
    <source>
        <dbReference type="EMBL" id="WWA48067.1"/>
    </source>
</evidence>
<sequence length="174" mass="19705">MNNRYEIRPVRRADLALLRRWRSKPHVRRWWDDPDVEPDTDKLDDPRIALWVASHAGRPFAFLQDYEIHAWPGHHFGYLPPGSRGIDLYVGEPDMLGAGHGAALLRQYVDHLFSSGAPAVGIDPHPDNAAAIRCFEKAGFVAARGRVETAWGPALLMDRRATNPSHRPDQFLFP</sequence>
<evidence type="ECO:0000313" key="4">
    <source>
        <dbReference type="Proteomes" id="UP001335183"/>
    </source>
</evidence>
<name>A0ABZ2D4Z4_9SPHN</name>
<dbReference type="EC" id="2.3.1.-" evidence="3"/>